<protein>
    <submittedName>
        <fullName evidence="9">Nitrate transporter</fullName>
    </submittedName>
</protein>
<proteinExistence type="inferred from homology"/>
<feature type="transmembrane region" description="Helical" evidence="7">
    <location>
        <begin position="244"/>
        <end position="263"/>
    </location>
</feature>
<keyword evidence="4 7" id="KW-1133">Transmembrane helix</keyword>
<dbReference type="Pfam" id="PF07690">
    <property type="entry name" value="MFS_1"/>
    <property type="match status" value="1"/>
</dbReference>
<keyword evidence="6 7" id="KW-0472">Membrane</keyword>
<dbReference type="CDD" id="cd17341">
    <property type="entry name" value="MFS_NRT2_like"/>
    <property type="match status" value="1"/>
</dbReference>
<dbReference type="RefSeq" id="WP_186412558.1">
    <property type="nucleotide sequence ID" value="NZ_FLQY01000388.1"/>
</dbReference>
<feature type="transmembrane region" description="Helical" evidence="7">
    <location>
        <begin position="275"/>
        <end position="296"/>
    </location>
</feature>
<feature type="transmembrane region" description="Helical" evidence="7">
    <location>
        <begin position="302"/>
        <end position="322"/>
    </location>
</feature>
<feature type="domain" description="Major facilitator superfamily (MFS) profile" evidence="8">
    <location>
        <begin position="14"/>
        <end position="392"/>
    </location>
</feature>
<feature type="transmembrane region" description="Helical" evidence="7">
    <location>
        <begin position="107"/>
        <end position="128"/>
    </location>
</feature>
<feature type="transmembrane region" description="Helical" evidence="7">
    <location>
        <begin position="80"/>
        <end position="101"/>
    </location>
</feature>
<dbReference type="InterPro" id="IPR011701">
    <property type="entry name" value="MFS"/>
</dbReference>
<dbReference type="InterPro" id="IPR020846">
    <property type="entry name" value="MFS_dom"/>
</dbReference>
<comment type="subcellular location">
    <subcellularLocation>
        <location evidence="1">Membrane</location>
        <topology evidence="1">Multi-pass membrane protein</topology>
    </subcellularLocation>
</comment>
<evidence type="ECO:0000256" key="2">
    <source>
        <dbReference type="ARBA" id="ARBA00008432"/>
    </source>
</evidence>
<feature type="transmembrane region" description="Helical" evidence="7">
    <location>
        <begin position="15"/>
        <end position="33"/>
    </location>
</feature>
<feature type="transmembrane region" description="Helical" evidence="7">
    <location>
        <begin position="53"/>
        <end position="73"/>
    </location>
</feature>
<organism evidence="9 10">
    <name type="scientific">Candidatus Propionivibrio aalborgensis</name>
    <dbReference type="NCBI Taxonomy" id="1860101"/>
    <lineage>
        <taxon>Bacteria</taxon>
        <taxon>Pseudomonadati</taxon>
        <taxon>Pseudomonadota</taxon>
        <taxon>Betaproteobacteria</taxon>
        <taxon>Rhodocyclales</taxon>
        <taxon>Rhodocyclaceae</taxon>
        <taxon>Propionivibrio</taxon>
    </lineage>
</organism>
<dbReference type="PROSITE" id="PS50850">
    <property type="entry name" value="MFS"/>
    <property type="match status" value="1"/>
</dbReference>
<dbReference type="PANTHER" id="PTHR23515">
    <property type="entry name" value="HIGH-AFFINITY NITRATE TRANSPORTER 2.3"/>
    <property type="match status" value="1"/>
</dbReference>
<evidence type="ECO:0000256" key="7">
    <source>
        <dbReference type="SAM" id="Phobius"/>
    </source>
</evidence>
<keyword evidence="10" id="KW-1185">Reference proteome</keyword>
<evidence type="ECO:0000259" key="8">
    <source>
        <dbReference type="PROSITE" id="PS50850"/>
    </source>
</evidence>
<accession>A0A1A8Y1K0</accession>
<dbReference type="Proteomes" id="UP000199600">
    <property type="component" value="Unassembled WGS sequence"/>
</dbReference>
<evidence type="ECO:0000256" key="5">
    <source>
        <dbReference type="ARBA" id="ARBA00023063"/>
    </source>
</evidence>
<evidence type="ECO:0000313" key="10">
    <source>
        <dbReference type="Proteomes" id="UP000199600"/>
    </source>
</evidence>
<dbReference type="GO" id="GO:0016020">
    <property type="term" value="C:membrane"/>
    <property type="evidence" value="ECO:0007669"/>
    <property type="project" value="UniProtKB-SubCell"/>
</dbReference>
<dbReference type="SUPFAM" id="SSF103473">
    <property type="entry name" value="MFS general substrate transporter"/>
    <property type="match status" value="1"/>
</dbReference>
<feature type="transmembrane region" description="Helical" evidence="7">
    <location>
        <begin position="170"/>
        <end position="189"/>
    </location>
</feature>
<evidence type="ECO:0000256" key="6">
    <source>
        <dbReference type="ARBA" id="ARBA00023136"/>
    </source>
</evidence>
<evidence type="ECO:0000256" key="4">
    <source>
        <dbReference type="ARBA" id="ARBA00022989"/>
    </source>
</evidence>
<gene>
    <name evidence="9" type="primary">nasA</name>
    <name evidence="9" type="ORF">PROAA_830010</name>
</gene>
<dbReference type="InterPro" id="IPR044772">
    <property type="entry name" value="NO3_transporter"/>
</dbReference>
<dbReference type="InterPro" id="IPR036259">
    <property type="entry name" value="MFS_trans_sf"/>
</dbReference>
<dbReference type="EMBL" id="FLQY01000388">
    <property type="protein sequence ID" value="SBT11010.1"/>
    <property type="molecule type" value="Genomic_DNA"/>
</dbReference>
<sequence length="405" mass="42920">MRADKSFWQAGHRPTLLAAFLYFDLAFMVWVMLGPLGIEIARDLALTHAQKGLMVATPVLSGAILRIVMGLLVDHLKPKMAGAIGQVIVIASLFVAWQFGVHSYQQALVLGVFLGFAGASFAVALPLASRWYPPEHQGTALGIAGAGNSGTAIAALIAPSLAMAYGWTNVFGLALIPLVLVFVFYVIVAKDAPECPPPKSFAEYMNVLKDKDSWWFMFFYSVTFGGFVGLASSLTIYFNTQYGLDARMAGFFTAACVFAGSLVRPIGGNVADRIGGIKSLSVMYVVAAIFLAIVSVGLPQAWMALAAFVCAMLALGMGNGAVFQLVPQRFRKEIGVMTGLVGMAGGVGGFYLASSLGFAKQATGSYQIGFLIFAALAVLALAGLTGVKTRWRTTWGAAHLTTARI</sequence>
<comment type="similarity">
    <text evidence="2">Belongs to the major facilitator superfamily. Nitrate/nitrite porter (TC 2.A.1.8) family.</text>
</comment>
<reference evidence="9 10" key="1">
    <citation type="submission" date="2016-06" db="EMBL/GenBank/DDBJ databases">
        <authorList>
            <person name="Kjaerup R.B."/>
            <person name="Dalgaard T.S."/>
            <person name="Juul-Madsen H.R."/>
        </authorList>
    </citation>
    <scope>NUCLEOTIDE SEQUENCE [LARGE SCALE GENOMIC DNA]</scope>
    <source>
        <strain evidence="9">2</strain>
    </source>
</reference>
<feature type="transmembrane region" description="Helical" evidence="7">
    <location>
        <begin position="365"/>
        <end position="384"/>
    </location>
</feature>
<keyword evidence="3 7" id="KW-0812">Transmembrane</keyword>
<dbReference type="GO" id="GO:0015112">
    <property type="term" value="F:nitrate transmembrane transporter activity"/>
    <property type="evidence" value="ECO:0007669"/>
    <property type="project" value="InterPro"/>
</dbReference>
<evidence type="ECO:0000313" key="9">
    <source>
        <dbReference type="EMBL" id="SBT11010.1"/>
    </source>
</evidence>
<feature type="transmembrane region" description="Helical" evidence="7">
    <location>
        <begin position="214"/>
        <end position="238"/>
    </location>
</feature>
<feature type="transmembrane region" description="Helical" evidence="7">
    <location>
        <begin position="334"/>
        <end position="353"/>
    </location>
</feature>
<evidence type="ECO:0000256" key="1">
    <source>
        <dbReference type="ARBA" id="ARBA00004141"/>
    </source>
</evidence>
<dbReference type="GO" id="GO:0042128">
    <property type="term" value="P:nitrate assimilation"/>
    <property type="evidence" value="ECO:0007669"/>
    <property type="project" value="UniProtKB-KW"/>
</dbReference>
<dbReference type="AlphaFoldDB" id="A0A1A8Y1K0"/>
<evidence type="ECO:0000256" key="3">
    <source>
        <dbReference type="ARBA" id="ARBA00022692"/>
    </source>
</evidence>
<keyword evidence="5" id="KW-0534">Nitrate assimilation</keyword>
<dbReference type="Gene3D" id="1.20.1250.20">
    <property type="entry name" value="MFS general substrate transporter like domains"/>
    <property type="match status" value="1"/>
</dbReference>
<name>A0A1A8Y1K0_9RHOO</name>
<feature type="transmembrane region" description="Helical" evidence="7">
    <location>
        <begin position="140"/>
        <end position="164"/>
    </location>
</feature>